<proteinExistence type="predicted"/>
<feature type="transmembrane region" description="Helical" evidence="6">
    <location>
        <begin position="273"/>
        <end position="290"/>
    </location>
</feature>
<evidence type="ECO:0000259" key="7">
    <source>
        <dbReference type="PROSITE" id="PS50850"/>
    </source>
</evidence>
<keyword evidence="3 6" id="KW-0812">Transmembrane</keyword>
<feature type="transmembrane region" description="Helical" evidence="6">
    <location>
        <begin position="296"/>
        <end position="315"/>
    </location>
</feature>
<feature type="transmembrane region" description="Helical" evidence="6">
    <location>
        <begin position="47"/>
        <end position="64"/>
    </location>
</feature>
<feature type="transmembrane region" description="Helical" evidence="6">
    <location>
        <begin position="243"/>
        <end position="261"/>
    </location>
</feature>
<dbReference type="PANTHER" id="PTHR43124">
    <property type="entry name" value="PURINE EFFLUX PUMP PBUE"/>
    <property type="match status" value="1"/>
</dbReference>
<evidence type="ECO:0000256" key="2">
    <source>
        <dbReference type="ARBA" id="ARBA00022475"/>
    </source>
</evidence>
<dbReference type="EMBL" id="LR134492">
    <property type="protein sequence ID" value="VEI70798.1"/>
    <property type="molecule type" value="Genomic_DNA"/>
</dbReference>
<dbReference type="InterPro" id="IPR020846">
    <property type="entry name" value="MFS_dom"/>
</dbReference>
<sequence>MSVKNLPLLLIIVMIMAPQILETLYSPALTAIRFDYQIDATQASHTLSVYFFAFAFGVAFWGMISDQYGRRTAMLAGLVLYTAGALLALLSISFTLLIVSRAVIAFGAAVGSVVTQTMLRDVYQGQALGKMFAIIGMALSISPVVGMFSGGMLVFWGGRMAIFSAQAGLALLLLIWCWRALPETRQQTAGIALLPCLQEMLRDRQIWCSALLVASFNIMAFSYFSLAPFIFQTLGLTSEQFGYSGIVLAFGSLCGAAANRYLLQKGLCAYRQIQMASLLALLAAVAAWYWQASLMILLPCMVVTVAFGLAIPNILSQALKHYRNRLGAAGAVLGLLYYLLIAGGLALAAMGQHLPLTLLGCSLLSLACSARLKGYAES</sequence>
<dbReference type="GO" id="GO:0005886">
    <property type="term" value="C:plasma membrane"/>
    <property type="evidence" value="ECO:0007669"/>
    <property type="project" value="UniProtKB-SubCell"/>
</dbReference>
<dbReference type="GO" id="GO:0022857">
    <property type="term" value="F:transmembrane transporter activity"/>
    <property type="evidence" value="ECO:0007669"/>
    <property type="project" value="InterPro"/>
</dbReference>
<feature type="transmembrane region" description="Helical" evidence="6">
    <location>
        <begin position="98"/>
        <end position="119"/>
    </location>
</feature>
<feature type="transmembrane region" description="Helical" evidence="6">
    <location>
        <begin position="162"/>
        <end position="181"/>
    </location>
</feature>
<feature type="transmembrane region" description="Helical" evidence="6">
    <location>
        <begin position="131"/>
        <end position="156"/>
    </location>
</feature>
<keyword evidence="5 6" id="KW-0472">Membrane</keyword>
<dbReference type="InterPro" id="IPR050189">
    <property type="entry name" value="MFS_Efflux_Transporters"/>
</dbReference>
<evidence type="ECO:0000256" key="1">
    <source>
        <dbReference type="ARBA" id="ARBA00004651"/>
    </source>
</evidence>
<reference evidence="8 9" key="1">
    <citation type="submission" date="2018-12" db="EMBL/GenBank/DDBJ databases">
        <authorList>
            <consortium name="Pathogen Informatics"/>
        </authorList>
    </citation>
    <scope>NUCLEOTIDE SEQUENCE [LARGE SCALE GENOMIC DNA]</scope>
    <source>
        <strain evidence="8 9">NCTC13193</strain>
    </source>
</reference>
<dbReference type="AlphaFoldDB" id="A0A448SSX5"/>
<gene>
    <name evidence="8" type="primary">ydhC_2</name>
    <name evidence="8" type="ORF">NCTC13193_03121</name>
</gene>
<evidence type="ECO:0000256" key="6">
    <source>
        <dbReference type="SAM" id="Phobius"/>
    </source>
</evidence>
<evidence type="ECO:0000313" key="9">
    <source>
        <dbReference type="Proteomes" id="UP000270487"/>
    </source>
</evidence>
<name>A0A448SSX5_SERFO</name>
<evidence type="ECO:0000256" key="3">
    <source>
        <dbReference type="ARBA" id="ARBA00022692"/>
    </source>
</evidence>
<keyword evidence="4 6" id="KW-1133">Transmembrane helix</keyword>
<organism evidence="8 9">
    <name type="scientific">Serratia fonticola</name>
    <dbReference type="NCBI Taxonomy" id="47917"/>
    <lineage>
        <taxon>Bacteria</taxon>
        <taxon>Pseudomonadati</taxon>
        <taxon>Pseudomonadota</taxon>
        <taxon>Gammaproteobacteria</taxon>
        <taxon>Enterobacterales</taxon>
        <taxon>Yersiniaceae</taxon>
        <taxon>Serratia</taxon>
    </lineage>
</organism>
<dbReference type="InterPro" id="IPR011701">
    <property type="entry name" value="MFS"/>
</dbReference>
<accession>A0A448SSX5</accession>
<evidence type="ECO:0000256" key="4">
    <source>
        <dbReference type="ARBA" id="ARBA00022989"/>
    </source>
</evidence>
<keyword evidence="2" id="KW-1003">Cell membrane</keyword>
<feature type="transmembrane region" description="Helical" evidence="6">
    <location>
        <begin position="206"/>
        <end position="231"/>
    </location>
</feature>
<dbReference type="PROSITE" id="PS50850">
    <property type="entry name" value="MFS"/>
    <property type="match status" value="1"/>
</dbReference>
<dbReference type="Pfam" id="PF07690">
    <property type="entry name" value="MFS_1"/>
    <property type="match status" value="1"/>
</dbReference>
<feature type="transmembrane region" description="Helical" evidence="6">
    <location>
        <begin position="73"/>
        <end position="92"/>
    </location>
</feature>
<feature type="transmembrane region" description="Helical" evidence="6">
    <location>
        <begin position="327"/>
        <end position="348"/>
    </location>
</feature>
<dbReference type="Gene3D" id="1.20.1720.10">
    <property type="entry name" value="Multidrug resistance protein D"/>
    <property type="match status" value="1"/>
</dbReference>
<dbReference type="SUPFAM" id="SSF103473">
    <property type="entry name" value="MFS general substrate transporter"/>
    <property type="match status" value="1"/>
</dbReference>
<dbReference type="InterPro" id="IPR036259">
    <property type="entry name" value="MFS_trans_sf"/>
</dbReference>
<dbReference type="PANTHER" id="PTHR43124:SF3">
    <property type="entry name" value="CHLORAMPHENICOL EFFLUX PUMP RV0191"/>
    <property type="match status" value="1"/>
</dbReference>
<protein>
    <submittedName>
        <fullName evidence="8">Inner membrane transport protein ydhC</fullName>
    </submittedName>
</protein>
<evidence type="ECO:0000313" key="8">
    <source>
        <dbReference type="EMBL" id="VEI70798.1"/>
    </source>
</evidence>
<feature type="domain" description="Major facilitator superfamily (MFS) profile" evidence="7">
    <location>
        <begin position="1"/>
        <end position="378"/>
    </location>
</feature>
<comment type="subcellular location">
    <subcellularLocation>
        <location evidence="1">Cell membrane</location>
        <topology evidence="1">Multi-pass membrane protein</topology>
    </subcellularLocation>
</comment>
<dbReference type="Proteomes" id="UP000270487">
    <property type="component" value="Chromosome"/>
</dbReference>
<evidence type="ECO:0000256" key="5">
    <source>
        <dbReference type="ARBA" id="ARBA00023136"/>
    </source>
</evidence>